<evidence type="ECO:0000256" key="4">
    <source>
        <dbReference type="ARBA" id="ARBA00022475"/>
    </source>
</evidence>
<organism evidence="9 10">
    <name type="scientific">Georgenia yuyongxinii</name>
    <dbReference type="NCBI Taxonomy" id="2589797"/>
    <lineage>
        <taxon>Bacteria</taxon>
        <taxon>Bacillati</taxon>
        <taxon>Actinomycetota</taxon>
        <taxon>Actinomycetes</taxon>
        <taxon>Micrococcales</taxon>
        <taxon>Bogoriellaceae</taxon>
        <taxon>Georgenia</taxon>
    </lineage>
</organism>
<feature type="transmembrane region" description="Helical" evidence="8">
    <location>
        <begin position="137"/>
        <end position="157"/>
    </location>
</feature>
<feature type="transmembrane region" description="Helical" evidence="8">
    <location>
        <begin position="207"/>
        <end position="227"/>
    </location>
</feature>
<keyword evidence="5 8" id="KW-0812">Transmembrane</keyword>
<feature type="transmembrane region" description="Helical" evidence="8">
    <location>
        <begin position="74"/>
        <end position="96"/>
    </location>
</feature>
<evidence type="ECO:0000256" key="5">
    <source>
        <dbReference type="ARBA" id="ARBA00022692"/>
    </source>
</evidence>
<feature type="transmembrane region" description="Helical" evidence="8">
    <location>
        <begin position="269"/>
        <end position="289"/>
    </location>
</feature>
<feature type="transmembrane region" description="Helical" evidence="8">
    <location>
        <begin position="239"/>
        <end position="257"/>
    </location>
</feature>
<evidence type="ECO:0000313" key="9">
    <source>
        <dbReference type="EMBL" id="QDC26059.1"/>
    </source>
</evidence>
<dbReference type="GO" id="GO:0005886">
    <property type="term" value="C:plasma membrane"/>
    <property type="evidence" value="ECO:0007669"/>
    <property type="project" value="UniProtKB-SubCell"/>
</dbReference>
<evidence type="ECO:0000256" key="7">
    <source>
        <dbReference type="ARBA" id="ARBA00023136"/>
    </source>
</evidence>
<proteinExistence type="inferred from homology"/>
<dbReference type="PANTHER" id="PTHR36838">
    <property type="entry name" value="AUXIN EFFLUX CARRIER FAMILY PROTEIN"/>
    <property type="match status" value="1"/>
</dbReference>
<dbReference type="KEGG" id="gyu:FE374_16840"/>
<name>A0A5B8C5R4_9MICO</name>
<evidence type="ECO:0000256" key="8">
    <source>
        <dbReference type="SAM" id="Phobius"/>
    </source>
</evidence>
<evidence type="ECO:0000313" key="10">
    <source>
        <dbReference type="Proteomes" id="UP000314616"/>
    </source>
</evidence>
<feature type="transmembrane region" description="Helical" evidence="8">
    <location>
        <begin position="108"/>
        <end position="131"/>
    </location>
</feature>
<evidence type="ECO:0000256" key="2">
    <source>
        <dbReference type="ARBA" id="ARBA00010145"/>
    </source>
</evidence>
<dbReference type="PANTHER" id="PTHR36838:SF3">
    <property type="entry name" value="TRANSPORTER AUXIN EFFLUX CARRIER EC FAMILY"/>
    <property type="match status" value="1"/>
</dbReference>
<dbReference type="RefSeq" id="WP_139930416.1">
    <property type="nucleotide sequence ID" value="NZ_JBHUCV010000005.1"/>
</dbReference>
<dbReference type="OrthoDB" id="5405318at2"/>
<dbReference type="InterPro" id="IPR004776">
    <property type="entry name" value="Mem_transp_PIN-like"/>
</dbReference>
<comment type="subcellular location">
    <subcellularLocation>
        <location evidence="1">Cell membrane</location>
        <topology evidence="1">Multi-pass membrane protein</topology>
    </subcellularLocation>
</comment>
<feature type="transmembrane region" description="Helical" evidence="8">
    <location>
        <begin position="178"/>
        <end position="195"/>
    </location>
</feature>
<dbReference type="InterPro" id="IPR038770">
    <property type="entry name" value="Na+/solute_symporter_sf"/>
</dbReference>
<keyword evidence="3" id="KW-0813">Transport</keyword>
<reference evidence="9 10" key="1">
    <citation type="submission" date="2019-05" db="EMBL/GenBank/DDBJ databases">
        <title>Georgenia *** sp. nov., and Georgenia *** sp. nov., isolated from the intestinal contents of plateau pika (Ochotona curzoniae) in the Qinghai-Tibet plateau of China.</title>
        <authorList>
            <person name="Tian Z."/>
        </authorList>
    </citation>
    <scope>NUCLEOTIDE SEQUENCE [LARGE SCALE GENOMIC DNA]</scope>
    <source>
        <strain evidence="9 10">Z443</strain>
    </source>
</reference>
<sequence>MTRAAGAAQEGGPGVGAVLTGFATLAVIVVLGYLLGRFEVLGKDADLVLSRLTFFAATPALMFLTVAGADVTDIFSAGALVNVVTVAVAALVYVVVARFLLGRRGAELTLGTLSASYVNAGNLGIPILVFAVGDAAAIAPILLLQLLVMVPVSFTVLDLQTGRRGTSLGHVLLTPVRNPLVIGVALGLLFSVTGWRLPDLVLAPIEMVGAMAVPTMLVAFGLSLRGSPLPGTGAGRGPLWLAVGLKTLLAPAVAYVLAWKVMGLSGSDLLGTVVVAALPTAQNVFVYAMRYGRAVPLVRDTVLLSTLVCIPVVVAFAGALT</sequence>
<evidence type="ECO:0000256" key="6">
    <source>
        <dbReference type="ARBA" id="ARBA00022989"/>
    </source>
</evidence>
<feature type="transmembrane region" description="Helical" evidence="8">
    <location>
        <begin position="48"/>
        <end position="68"/>
    </location>
</feature>
<dbReference type="Proteomes" id="UP000314616">
    <property type="component" value="Chromosome"/>
</dbReference>
<dbReference type="GO" id="GO:0055085">
    <property type="term" value="P:transmembrane transport"/>
    <property type="evidence" value="ECO:0007669"/>
    <property type="project" value="InterPro"/>
</dbReference>
<keyword evidence="6 8" id="KW-1133">Transmembrane helix</keyword>
<dbReference type="Pfam" id="PF03547">
    <property type="entry name" value="Mem_trans"/>
    <property type="match status" value="2"/>
</dbReference>
<accession>A0A5B8C5R4</accession>
<comment type="similarity">
    <text evidence="2">Belongs to the auxin efflux carrier (TC 2.A.69) family.</text>
</comment>
<evidence type="ECO:0000256" key="1">
    <source>
        <dbReference type="ARBA" id="ARBA00004651"/>
    </source>
</evidence>
<feature type="transmembrane region" description="Helical" evidence="8">
    <location>
        <begin position="15"/>
        <end position="36"/>
    </location>
</feature>
<feature type="transmembrane region" description="Helical" evidence="8">
    <location>
        <begin position="301"/>
        <end position="320"/>
    </location>
</feature>
<protein>
    <submittedName>
        <fullName evidence="9">AEC family transporter</fullName>
    </submittedName>
</protein>
<gene>
    <name evidence="9" type="ORF">FE374_16840</name>
</gene>
<dbReference type="AlphaFoldDB" id="A0A5B8C5R4"/>
<dbReference type="Gene3D" id="1.20.1530.20">
    <property type="match status" value="1"/>
</dbReference>
<dbReference type="EMBL" id="CP040915">
    <property type="protein sequence ID" value="QDC26059.1"/>
    <property type="molecule type" value="Genomic_DNA"/>
</dbReference>
<keyword evidence="7 8" id="KW-0472">Membrane</keyword>
<keyword evidence="4" id="KW-1003">Cell membrane</keyword>
<evidence type="ECO:0000256" key="3">
    <source>
        <dbReference type="ARBA" id="ARBA00022448"/>
    </source>
</evidence>